<organism evidence="6 7">
    <name type="scientific">Rotaria socialis</name>
    <dbReference type="NCBI Taxonomy" id="392032"/>
    <lineage>
        <taxon>Eukaryota</taxon>
        <taxon>Metazoa</taxon>
        <taxon>Spiralia</taxon>
        <taxon>Gnathifera</taxon>
        <taxon>Rotifera</taxon>
        <taxon>Eurotatoria</taxon>
        <taxon>Bdelloidea</taxon>
        <taxon>Philodinida</taxon>
        <taxon>Philodinidae</taxon>
        <taxon>Rotaria</taxon>
    </lineage>
</organism>
<dbReference type="PROSITE" id="PS50084">
    <property type="entry name" value="KH_TYPE_1"/>
    <property type="match status" value="1"/>
</dbReference>
<reference evidence="6" key="1">
    <citation type="submission" date="2021-02" db="EMBL/GenBank/DDBJ databases">
        <authorList>
            <person name="Nowell W R."/>
        </authorList>
    </citation>
    <scope>NUCLEOTIDE SEQUENCE</scope>
</reference>
<comment type="caution">
    <text evidence="6">The sequence shown here is derived from an EMBL/GenBank/DDBJ whole genome shotgun (WGS) entry which is preliminary data.</text>
</comment>
<dbReference type="AlphaFoldDB" id="A0A820Q891"/>
<feature type="domain" description="K Homology" evidence="4">
    <location>
        <begin position="368"/>
        <end position="441"/>
    </location>
</feature>
<keyword evidence="1" id="KW-0677">Repeat</keyword>
<name>A0A820Q891_9BILA</name>
<evidence type="ECO:0000256" key="3">
    <source>
        <dbReference type="SAM" id="MobiDB-lite"/>
    </source>
</evidence>
<dbReference type="Pfam" id="PF00013">
    <property type="entry name" value="KH_1"/>
    <property type="match status" value="1"/>
</dbReference>
<evidence type="ECO:0000259" key="4">
    <source>
        <dbReference type="SMART" id="SM00322"/>
    </source>
</evidence>
<feature type="region of interest" description="Disordered" evidence="3">
    <location>
        <begin position="446"/>
        <end position="470"/>
    </location>
</feature>
<dbReference type="CDD" id="cd00105">
    <property type="entry name" value="KH-I"/>
    <property type="match status" value="1"/>
</dbReference>
<evidence type="ECO:0000313" key="7">
    <source>
        <dbReference type="Proteomes" id="UP000663873"/>
    </source>
</evidence>
<dbReference type="SMART" id="SM00322">
    <property type="entry name" value="KH"/>
    <property type="match status" value="1"/>
</dbReference>
<feature type="compositionally biased region" description="Basic and acidic residues" evidence="3">
    <location>
        <begin position="458"/>
        <end position="470"/>
    </location>
</feature>
<evidence type="ECO:0000256" key="2">
    <source>
        <dbReference type="PROSITE-ProRule" id="PRU00117"/>
    </source>
</evidence>
<dbReference type="InterPro" id="IPR004087">
    <property type="entry name" value="KH_dom"/>
</dbReference>
<keyword evidence="2" id="KW-0694">RNA-binding</keyword>
<feature type="compositionally biased region" description="Acidic residues" evidence="3">
    <location>
        <begin position="446"/>
        <end position="456"/>
    </location>
</feature>
<dbReference type="Proteomes" id="UP000663825">
    <property type="component" value="Unassembled WGS sequence"/>
</dbReference>
<keyword evidence="7" id="KW-1185">Reference proteome</keyword>
<dbReference type="EMBL" id="CAJOBP010003735">
    <property type="protein sequence ID" value="CAF4416656.1"/>
    <property type="molecule type" value="Genomic_DNA"/>
</dbReference>
<evidence type="ECO:0000313" key="6">
    <source>
        <dbReference type="EMBL" id="CAF4416656.1"/>
    </source>
</evidence>
<dbReference type="InterPro" id="IPR036612">
    <property type="entry name" value="KH_dom_type_1_sf"/>
</dbReference>
<evidence type="ECO:0000313" key="5">
    <source>
        <dbReference type="EMBL" id="CAF3257437.1"/>
    </source>
</evidence>
<sequence>MNSMSEIKRLTPEELLEKRRLTLISRARAARAQLDSLSLLDTSYDTCRQTLRQWRSQTLDEINRVHETSLSQLNDAYEQINRFRSNLLSHLNEHNTNDQLLSPSAQLTHVESSLNTLNHAEFTFNFDRARKFEGELQLLKLSRPQQQSRPFNKSNTKCRLLVPCDRYVSDVFFYDDLITRIDCQTPECILVCPFDLLGELLGNDEEVRILIDQTYLPSIGTQAQRMRNEYDLLLLQPAQECCPQSSERVITIICKNPTKILSCLEEIYTICSQQVKPIANNPYKPVNYNRSKADLYGGYSDILAQNHLQISNDINRTNTLCPLPLNNSFLTPNISTLSSSSSSSLSSSSSPSSSSSCRQLFDRVLIPVPLCQTLTITDMQAGALLGPKGERIQQLQRETGAIVNIGDLNEDNGERRKRTVNIQGSQQQVNNALQTIKKLLMIVSNNDDDDDADAAGEDSLKRDGEKMKRT</sequence>
<dbReference type="Proteomes" id="UP000663873">
    <property type="component" value="Unassembled WGS sequence"/>
</dbReference>
<dbReference type="EMBL" id="CAJNXB010002529">
    <property type="protein sequence ID" value="CAF3257437.1"/>
    <property type="molecule type" value="Genomic_DNA"/>
</dbReference>
<dbReference type="SUPFAM" id="SSF54791">
    <property type="entry name" value="Eukaryotic type KH-domain (KH-domain type I)"/>
    <property type="match status" value="1"/>
</dbReference>
<dbReference type="GO" id="GO:0003723">
    <property type="term" value="F:RNA binding"/>
    <property type="evidence" value="ECO:0007669"/>
    <property type="project" value="UniProtKB-UniRule"/>
</dbReference>
<gene>
    <name evidence="5" type="ORF">TIS948_LOCUS15572</name>
    <name evidence="6" type="ORF">UJA718_LOCUS20240</name>
</gene>
<evidence type="ECO:0000256" key="1">
    <source>
        <dbReference type="ARBA" id="ARBA00022737"/>
    </source>
</evidence>
<dbReference type="InterPro" id="IPR004088">
    <property type="entry name" value="KH_dom_type_1"/>
</dbReference>
<dbReference type="PANTHER" id="PTHR10288">
    <property type="entry name" value="KH DOMAIN CONTAINING RNA BINDING PROTEIN"/>
    <property type="match status" value="1"/>
</dbReference>
<accession>A0A820Q891</accession>
<protein>
    <recommendedName>
        <fullName evidence="4">K Homology domain-containing protein</fullName>
    </recommendedName>
</protein>
<dbReference type="OrthoDB" id="441329at2759"/>
<dbReference type="Gene3D" id="3.30.1370.10">
    <property type="entry name" value="K Homology domain, type 1"/>
    <property type="match status" value="1"/>
</dbReference>
<proteinExistence type="predicted"/>